<gene>
    <name evidence="1" type="ORF">BJP36_36925</name>
</gene>
<reference evidence="1" key="2">
    <citation type="submission" date="2022-10" db="EMBL/GenBank/DDBJ databases">
        <authorList>
            <person name="Ngo T.-E."/>
        </authorList>
    </citation>
    <scope>NUCLEOTIDE SEQUENCE</scope>
    <source>
        <strain evidence="1">JHB</strain>
    </source>
</reference>
<dbReference type="EMBL" id="CP017708">
    <property type="protein sequence ID" value="WAN69680.1"/>
    <property type="molecule type" value="Genomic_DNA"/>
</dbReference>
<proteinExistence type="predicted"/>
<name>A0A9Q9UW98_MOOP1</name>
<reference evidence="1" key="1">
    <citation type="journal article" date="2017" name="Proc. Natl. Acad. Sci. U.S.A.">
        <title>Comparative genomics uncovers the prolific and distinctive metabolic potential of the cyanobacterial genus Moorea.</title>
        <authorList>
            <person name="Leao T."/>
            <person name="Castelao G."/>
            <person name="Korobeynikov A."/>
            <person name="Monroe E.A."/>
            <person name="Podell S."/>
            <person name="Glukhov E."/>
            <person name="Allen E.E."/>
            <person name="Gerwick W.H."/>
            <person name="Gerwick L."/>
        </authorList>
    </citation>
    <scope>NUCLEOTIDE SEQUENCE</scope>
    <source>
        <strain evidence="1">JHB</strain>
    </source>
</reference>
<dbReference type="AlphaFoldDB" id="A0A9Q9UW98"/>
<sequence length="47" mass="5604">MLTKNVTSQWTVNQPFTIRDTVEKIAMRVIFSTVFGLHDRPHYRQLQ</sequence>
<dbReference type="Proteomes" id="UP000176944">
    <property type="component" value="Chromosome"/>
</dbReference>
<protein>
    <submittedName>
        <fullName evidence="1">Cytochrome P450</fullName>
    </submittedName>
</protein>
<accession>A0A9Q9UW98</accession>
<organism evidence="1">
    <name type="scientific">Moorena producens (strain JHB)</name>
    <dbReference type="NCBI Taxonomy" id="1454205"/>
    <lineage>
        <taxon>Bacteria</taxon>
        <taxon>Bacillati</taxon>
        <taxon>Cyanobacteriota</taxon>
        <taxon>Cyanophyceae</taxon>
        <taxon>Coleofasciculales</taxon>
        <taxon>Coleofasciculaceae</taxon>
        <taxon>Moorena</taxon>
    </lineage>
</organism>
<evidence type="ECO:0000313" key="1">
    <source>
        <dbReference type="EMBL" id="WAN69680.1"/>
    </source>
</evidence>